<dbReference type="InterPro" id="IPR016024">
    <property type="entry name" value="ARM-type_fold"/>
</dbReference>
<gene>
    <name evidence="3" type="ORF">Cflav_PD5915</name>
</gene>
<dbReference type="PROSITE" id="PS50077">
    <property type="entry name" value="HEAT_REPEAT"/>
    <property type="match status" value="1"/>
</dbReference>
<dbReference type="Gene3D" id="1.25.10.10">
    <property type="entry name" value="Leucine-rich Repeat Variant"/>
    <property type="match status" value="2"/>
</dbReference>
<dbReference type="SUPFAM" id="SSF48371">
    <property type="entry name" value="ARM repeat"/>
    <property type="match status" value="1"/>
</dbReference>
<dbReference type="Pfam" id="PF02985">
    <property type="entry name" value="HEAT"/>
    <property type="match status" value="1"/>
</dbReference>
<comment type="caution">
    <text evidence="3">The sequence shown here is derived from an EMBL/GenBank/DDBJ whole genome shotgun (WGS) entry which is preliminary data.</text>
</comment>
<protein>
    <submittedName>
        <fullName evidence="3">HEAT domain containing protein</fullName>
    </submittedName>
</protein>
<keyword evidence="1" id="KW-0677">Repeat</keyword>
<reference evidence="3 4" key="1">
    <citation type="journal article" date="2011" name="J. Bacteriol.">
        <title>Genome sequence of 'Pedosphaera parvula' Ellin514, an aerobic Verrucomicrobial isolate from pasture soil.</title>
        <authorList>
            <person name="Kant R."/>
            <person name="van Passel M.W."/>
            <person name="Sangwan P."/>
            <person name="Palva A."/>
            <person name="Lucas S."/>
            <person name="Copeland A."/>
            <person name="Lapidus A."/>
            <person name="Glavina Del Rio T."/>
            <person name="Dalin E."/>
            <person name="Tice H."/>
            <person name="Bruce D."/>
            <person name="Goodwin L."/>
            <person name="Pitluck S."/>
            <person name="Chertkov O."/>
            <person name="Larimer F.W."/>
            <person name="Land M.L."/>
            <person name="Hauser L."/>
            <person name="Brettin T.S."/>
            <person name="Detter J.C."/>
            <person name="Han S."/>
            <person name="de Vos W.M."/>
            <person name="Janssen P.H."/>
            <person name="Smidt H."/>
        </authorList>
    </citation>
    <scope>NUCLEOTIDE SEQUENCE [LARGE SCALE GENOMIC DNA]</scope>
    <source>
        <strain evidence="3 4">Ellin514</strain>
    </source>
</reference>
<accession>B9X9N6</accession>
<keyword evidence="2" id="KW-1133">Transmembrane helix</keyword>
<keyword evidence="2" id="KW-0472">Membrane</keyword>
<feature type="transmembrane region" description="Helical" evidence="2">
    <location>
        <begin position="21"/>
        <end position="40"/>
    </location>
</feature>
<dbReference type="EMBL" id="ABOX02000001">
    <property type="protein sequence ID" value="EEF63280.1"/>
    <property type="molecule type" value="Genomic_DNA"/>
</dbReference>
<proteinExistence type="predicted"/>
<evidence type="ECO:0000256" key="1">
    <source>
        <dbReference type="ARBA" id="ARBA00022737"/>
    </source>
</evidence>
<dbReference type="Proteomes" id="UP000003688">
    <property type="component" value="Unassembled WGS sequence"/>
</dbReference>
<dbReference type="InterPro" id="IPR011989">
    <property type="entry name" value="ARM-like"/>
</dbReference>
<evidence type="ECO:0000313" key="4">
    <source>
        <dbReference type="Proteomes" id="UP000003688"/>
    </source>
</evidence>
<sequence>MPLLACCQPPFRYLAVVSKRTGILILLCLSILGLLTCLSLSQREPTYQGKGITFWLDQYFEVDYGNIPTYGNFPTVPTKSPAKQFELKKQARLAIQAIGTNALPALLKMTAATDSALKLKMMGMVSRQHAVNFGLKEDWYYHNLSRTGFQILGPAAGPAIPALTNLLYDAEPDVRDTALFNLGSIGPQADEAIQTVAKHCVEDEEFSCLYNLETLVSVQKQPRFFIPLLINKLRKPQTNITIYKVAIIALGQYGPDASSAVPEITRFLTNQIPSLASAASNALKQINPAAAQASVK</sequence>
<dbReference type="STRING" id="320771.Cflav_PD5915"/>
<evidence type="ECO:0000313" key="3">
    <source>
        <dbReference type="EMBL" id="EEF63280.1"/>
    </source>
</evidence>
<name>B9X9N6_PEDPL</name>
<dbReference type="InterPro" id="IPR000357">
    <property type="entry name" value="HEAT"/>
</dbReference>
<dbReference type="AlphaFoldDB" id="B9X9N6"/>
<organism evidence="3 4">
    <name type="scientific">Pedosphaera parvula (strain Ellin514)</name>
    <dbReference type="NCBI Taxonomy" id="320771"/>
    <lineage>
        <taxon>Bacteria</taxon>
        <taxon>Pseudomonadati</taxon>
        <taxon>Verrucomicrobiota</taxon>
        <taxon>Pedosphaerae</taxon>
        <taxon>Pedosphaerales</taxon>
        <taxon>Pedosphaeraceae</taxon>
        <taxon>Pedosphaera</taxon>
    </lineage>
</organism>
<dbReference type="InterPro" id="IPR021133">
    <property type="entry name" value="HEAT_type_2"/>
</dbReference>
<evidence type="ECO:0000256" key="2">
    <source>
        <dbReference type="SAM" id="Phobius"/>
    </source>
</evidence>
<keyword evidence="2" id="KW-0812">Transmembrane</keyword>
<keyword evidence="4" id="KW-1185">Reference proteome</keyword>